<gene>
    <name evidence="3" type="ORF">SAMN05660337_0064</name>
</gene>
<protein>
    <recommendedName>
        <fullName evidence="2">Flavinylation-associated cytochrome domain-containing protein</fullName>
    </recommendedName>
</protein>
<dbReference type="EMBL" id="FNGA01000001">
    <property type="protein sequence ID" value="SDK31927.1"/>
    <property type="molecule type" value="Genomic_DNA"/>
</dbReference>
<dbReference type="OrthoDB" id="9793491at2"/>
<keyword evidence="1" id="KW-0812">Transmembrane</keyword>
<reference evidence="4" key="1">
    <citation type="submission" date="2016-10" db="EMBL/GenBank/DDBJ databases">
        <authorList>
            <person name="Varghese N."/>
            <person name="Submissions S."/>
        </authorList>
    </citation>
    <scope>NUCLEOTIDE SEQUENCE [LARGE SCALE GENOMIC DNA]</scope>
    <source>
        <strain evidence="4">DSM 16995</strain>
    </source>
</reference>
<keyword evidence="1" id="KW-1133">Transmembrane helix</keyword>
<dbReference type="RefSeq" id="WP_092157151.1">
    <property type="nucleotide sequence ID" value="NZ_FNGA01000001.1"/>
</dbReference>
<sequence>MFRKITSLISFFAIIVMSLTSVILYLVPQGRVAYWADWKFLWLTKEQWGDIHICTGVLFLFVSILHIWLNWKPITAYLKKKAAAATFSSTAFFISIFITLYVVVGTLAGLPPMKQVLEFSTHLKTQGEIKYGVPPYGHAELSPLSVFCKRMELDIDKAVASIKAAGIEIKNPAQSIKEIAHKAGLTPKELHEIILKDQPNQAANIKSGAPINKSGINQNSGNIKGAGMHNGAGTGLGQMTLEQYCERQNLDLNTALGILREKGAVVDKSTTIRDIAGMLEMTSPRQIGILLHP</sequence>
<dbReference type="Pfam" id="PF14358">
    <property type="entry name" value="DUF4405"/>
    <property type="match status" value="1"/>
</dbReference>
<proteinExistence type="predicted"/>
<keyword evidence="4" id="KW-1185">Reference proteome</keyword>
<feature type="domain" description="Flavinylation-associated cytochrome" evidence="2">
    <location>
        <begin position="5"/>
        <end position="71"/>
    </location>
</feature>
<evidence type="ECO:0000259" key="2">
    <source>
        <dbReference type="Pfam" id="PF14358"/>
    </source>
</evidence>
<organism evidence="3 4">
    <name type="scientific">Maridesulfovibrio ferrireducens</name>
    <dbReference type="NCBI Taxonomy" id="246191"/>
    <lineage>
        <taxon>Bacteria</taxon>
        <taxon>Pseudomonadati</taxon>
        <taxon>Thermodesulfobacteriota</taxon>
        <taxon>Desulfovibrionia</taxon>
        <taxon>Desulfovibrionales</taxon>
        <taxon>Desulfovibrionaceae</taxon>
        <taxon>Maridesulfovibrio</taxon>
    </lineage>
</organism>
<dbReference type="InterPro" id="IPR025517">
    <property type="entry name" value="DUF4405"/>
</dbReference>
<feature type="transmembrane region" description="Helical" evidence="1">
    <location>
        <begin position="90"/>
        <end position="110"/>
    </location>
</feature>
<evidence type="ECO:0000256" key="1">
    <source>
        <dbReference type="SAM" id="Phobius"/>
    </source>
</evidence>
<dbReference type="Proteomes" id="UP000199053">
    <property type="component" value="Unassembled WGS sequence"/>
</dbReference>
<keyword evidence="1" id="KW-0472">Membrane</keyword>
<name>A0A1G9AXG4_9BACT</name>
<feature type="transmembrane region" description="Helical" evidence="1">
    <location>
        <begin position="47"/>
        <end position="69"/>
    </location>
</feature>
<evidence type="ECO:0000313" key="3">
    <source>
        <dbReference type="EMBL" id="SDK31927.1"/>
    </source>
</evidence>
<feature type="transmembrane region" description="Helical" evidence="1">
    <location>
        <begin position="7"/>
        <end position="27"/>
    </location>
</feature>
<evidence type="ECO:0000313" key="4">
    <source>
        <dbReference type="Proteomes" id="UP000199053"/>
    </source>
</evidence>
<dbReference type="STRING" id="246191.SAMN05660337_0064"/>
<accession>A0A1G9AXG4</accession>
<dbReference type="AlphaFoldDB" id="A0A1G9AXG4"/>